<keyword evidence="6" id="KW-1185">Reference proteome</keyword>
<feature type="transmembrane region" description="Helical" evidence="3">
    <location>
        <begin position="111"/>
        <end position="129"/>
    </location>
</feature>
<dbReference type="Proteomes" id="UP000198959">
    <property type="component" value="Unassembled WGS sequence"/>
</dbReference>
<comment type="similarity">
    <text evidence="1">Belongs to the EamA transporter family.</text>
</comment>
<gene>
    <name evidence="5" type="ORF">GA0074692_0361</name>
</gene>
<keyword evidence="3" id="KW-0812">Transmembrane</keyword>
<dbReference type="InterPro" id="IPR000620">
    <property type="entry name" value="EamA_dom"/>
</dbReference>
<reference evidence="6" key="1">
    <citation type="submission" date="2016-06" db="EMBL/GenBank/DDBJ databases">
        <authorList>
            <person name="Varghese N."/>
            <person name="Submissions Spin"/>
        </authorList>
    </citation>
    <scope>NUCLEOTIDE SEQUENCE [LARGE SCALE GENOMIC DNA]</scope>
    <source>
        <strain evidence="6">DSM 43817</strain>
    </source>
</reference>
<feature type="transmembrane region" description="Helical" evidence="3">
    <location>
        <begin position="12"/>
        <end position="33"/>
    </location>
</feature>
<feature type="compositionally biased region" description="Low complexity" evidence="2">
    <location>
        <begin position="323"/>
        <end position="340"/>
    </location>
</feature>
<feature type="region of interest" description="Disordered" evidence="2">
    <location>
        <begin position="315"/>
        <end position="347"/>
    </location>
</feature>
<dbReference type="GO" id="GO:0016020">
    <property type="term" value="C:membrane"/>
    <property type="evidence" value="ECO:0007669"/>
    <property type="project" value="InterPro"/>
</dbReference>
<evidence type="ECO:0000256" key="1">
    <source>
        <dbReference type="ARBA" id="ARBA00007362"/>
    </source>
</evidence>
<evidence type="ECO:0000256" key="2">
    <source>
        <dbReference type="SAM" id="MobiDB-lite"/>
    </source>
</evidence>
<dbReference type="Pfam" id="PF00892">
    <property type="entry name" value="EamA"/>
    <property type="match status" value="2"/>
</dbReference>
<evidence type="ECO:0000256" key="3">
    <source>
        <dbReference type="SAM" id="Phobius"/>
    </source>
</evidence>
<evidence type="ECO:0000313" key="5">
    <source>
        <dbReference type="EMBL" id="SCL18279.1"/>
    </source>
</evidence>
<feature type="transmembrane region" description="Helical" evidence="3">
    <location>
        <begin position="236"/>
        <end position="253"/>
    </location>
</feature>
<dbReference type="EMBL" id="FMHW01000002">
    <property type="protein sequence ID" value="SCL18279.1"/>
    <property type="molecule type" value="Genomic_DNA"/>
</dbReference>
<feature type="transmembrane region" description="Helical" evidence="3">
    <location>
        <begin position="166"/>
        <end position="184"/>
    </location>
</feature>
<dbReference type="STRING" id="145854.GA0074692_0361"/>
<dbReference type="SUPFAM" id="SSF103481">
    <property type="entry name" value="Multidrug resistance efflux transporter EmrE"/>
    <property type="match status" value="2"/>
</dbReference>
<dbReference type="PANTHER" id="PTHR22911">
    <property type="entry name" value="ACYL-MALONYL CONDENSING ENZYME-RELATED"/>
    <property type="match status" value="1"/>
</dbReference>
<feature type="domain" description="EamA" evidence="4">
    <location>
        <begin position="19"/>
        <end position="155"/>
    </location>
</feature>
<dbReference type="AlphaFoldDB" id="A0A1C6RMD0"/>
<sequence length="347" mass="35392">MTRSDLGNLAGVINPRPALGVAMVLTSGALFAVNGTVSKLVLRAGIDAPQLTLLRAAGAFTVLLALSLLLRPGARRLRVTVGQVPLLVAYGLTGFFLVPMLYFVAISRLPVGIGLLFEYSAPLLVALWARFGQRHPVRPRLWAGLALSLIGLACVAEVWGDPKLDGLGVLAGIGAAFFLALYYVFGARGVEGRDTLSLCTWAFGAAAVAGLLTRALTGIGDWTPLAGTSGGVPVPLLLGYVVLLGSVAPYLLVAGAMRHLPATSVGIVGMVEPVLAAAVAWVALGTTEALNAAQLTGGVLVLLGVALAETARLAPSGTPPAPAATTTAQPAPPDTVAVVPTGPPERR</sequence>
<feature type="domain" description="EamA" evidence="4">
    <location>
        <begin position="167"/>
        <end position="307"/>
    </location>
</feature>
<evidence type="ECO:0000313" key="6">
    <source>
        <dbReference type="Proteomes" id="UP000198959"/>
    </source>
</evidence>
<feature type="transmembrane region" description="Helical" evidence="3">
    <location>
        <begin position="265"/>
        <end position="284"/>
    </location>
</feature>
<feature type="transmembrane region" description="Helical" evidence="3">
    <location>
        <begin position="196"/>
        <end position="216"/>
    </location>
</feature>
<dbReference type="PANTHER" id="PTHR22911:SF79">
    <property type="entry name" value="MOBA-LIKE NTP TRANSFERASE DOMAIN-CONTAINING PROTEIN"/>
    <property type="match status" value="1"/>
</dbReference>
<keyword evidence="3" id="KW-0472">Membrane</keyword>
<name>A0A1C6RMD0_9ACTN</name>
<feature type="transmembrane region" description="Helical" evidence="3">
    <location>
        <begin position="84"/>
        <end position="105"/>
    </location>
</feature>
<feature type="transmembrane region" description="Helical" evidence="3">
    <location>
        <begin position="141"/>
        <end position="160"/>
    </location>
</feature>
<proteinExistence type="inferred from homology"/>
<keyword evidence="3" id="KW-1133">Transmembrane helix</keyword>
<feature type="transmembrane region" description="Helical" evidence="3">
    <location>
        <begin position="290"/>
        <end position="308"/>
    </location>
</feature>
<accession>A0A1C6RMD0</accession>
<evidence type="ECO:0000259" key="4">
    <source>
        <dbReference type="Pfam" id="PF00892"/>
    </source>
</evidence>
<protein>
    <submittedName>
        <fullName evidence="5">Threonine/homoserine efflux transporter RhtA</fullName>
    </submittedName>
</protein>
<dbReference type="InterPro" id="IPR037185">
    <property type="entry name" value="EmrE-like"/>
</dbReference>
<organism evidence="5 6">
    <name type="scientific">Micromonospora pallida</name>
    <dbReference type="NCBI Taxonomy" id="145854"/>
    <lineage>
        <taxon>Bacteria</taxon>
        <taxon>Bacillati</taxon>
        <taxon>Actinomycetota</taxon>
        <taxon>Actinomycetes</taxon>
        <taxon>Micromonosporales</taxon>
        <taxon>Micromonosporaceae</taxon>
        <taxon>Micromonospora</taxon>
    </lineage>
</organism>
<feature type="transmembrane region" description="Helical" evidence="3">
    <location>
        <begin position="53"/>
        <end position="72"/>
    </location>
</feature>